<dbReference type="Proteomes" id="UP000291106">
    <property type="component" value="Chromosome"/>
</dbReference>
<evidence type="ECO:0000313" key="2">
    <source>
        <dbReference type="EMBL" id="QBF82538.1"/>
    </source>
</evidence>
<dbReference type="RefSeq" id="WP_130598766.1">
    <property type="nucleotide sequence ID" value="NZ_CP036200.1"/>
</dbReference>
<feature type="transmembrane region" description="Helical" evidence="1">
    <location>
        <begin position="400"/>
        <end position="420"/>
    </location>
</feature>
<dbReference type="OrthoDB" id="8481281at2"/>
<protein>
    <submittedName>
        <fullName evidence="2">Uncharacterized protein</fullName>
    </submittedName>
</protein>
<dbReference type="AlphaFoldDB" id="A0A411PGB7"/>
<feature type="transmembrane region" description="Helical" evidence="1">
    <location>
        <begin position="274"/>
        <end position="299"/>
    </location>
</feature>
<keyword evidence="1" id="KW-1133">Transmembrane helix</keyword>
<evidence type="ECO:0000313" key="3">
    <source>
        <dbReference type="Proteomes" id="UP000291106"/>
    </source>
</evidence>
<feature type="transmembrane region" description="Helical" evidence="1">
    <location>
        <begin position="232"/>
        <end position="254"/>
    </location>
</feature>
<evidence type="ECO:0000256" key="1">
    <source>
        <dbReference type="SAM" id="Phobius"/>
    </source>
</evidence>
<accession>A0A411PGB7</accession>
<keyword evidence="1" id="KW-0812">Transmembrane</keyword>
<dbReference type="EMBL" id="CP036200">
    <property type="protein sequence ID" value="QBF82538.1"/>
    <property type="molecule type" value="Genomic_DNA"/>
</dbReference>
<keyword evidence="3" id="KW-1185">Reference proteome</keyword>
<name>A0A411PGB7_9GAMM</name>
<sequence>MAFDYGSIDLGLKNPFKKEGAVTSLRGLLTTALGVYLLIEAAAIVKESAVIGWILVLFGLVLLGAGLKVTTGGVIAMMRYFVGRNHPTSLARNYSRSESTTAEHEAGYVAYSKQRLIEMLVGRKNVTFVEPQGFLARLVHTIFPRLTFMPYPVRNMAQRLFGAWVKTIVALAAFALTAFVSLAGFAGEVGEFAFPIYSVVLTLYLISVWRSAGRAIGRSADRNIPAMGTKELTKVIAGAIIFPVVIATSIAYVMQANRISIRDLEQIIQFLPDFHAWAYFAAILLGAIVSSVFISVMIFKRLALSDPKVEVSELRDNWQESIHPNEIFINLDNLVMANRRYKEVPNRVYQGLEPELNEQVEGKGNFRGEMLQEIQPRFKPMDLGAAFGAMRMLSLLLGNLLFIGASILTVWLAFSVVDLYRVVEGVPLEVIVKQSSPEQVSMLSGMLGTIIHLVLVGILLRAFAHMLANAAHLFFAEMQFVSQLIYMKVEGTFTESRISTGTGIHDSTRSENTLVRSSITPWVVVTEAVSSTFAATGMRNLEHPRYIMEMHKADQSLDSIRHDVMSFIKDRESIAAITSERDLRNASQIHEINEQSRAIPMQSNEPLAIAKQEEEAAALLRQEAEADEQASTPA</sequence>
<feature type="transmembrane region" description="Helical" evidence="1">
    <location>
        <begin position="51"/>
        <end position="82"/>
    </location>
</feature>
<feature type="transmembrane region" description="Helical" evidence="1">
    <location>
        <begin position="163"/>
        <end position="186"/>
    </location>
</feature>
<reference evidence="2 3" key="1">
    <citation type="submission" date="2019-02" db="EMBL/GenBank/DDBJ databases">
        <title>Shewanella sp. D4-2 isolated from Dokdo Island.</title>
        <authorList>
            <person name="Baek K."/>
        </authorList>
    </citation>
    <scope>NUCLEOTIDE SEQUENCE [LARGE SCALE GENOMIC DNA]</scope>
    <source>
        <strain evidence="2 3">D4-2</strain>
    </source>
</reference>
<proteinExistence type="predicted"/>
<keyword evidence="1" id="KW-0472">Membrane</keyword>
<feature type="transmembrane region" description="Helical" evidence="1">
    <location>
        <begin position="192"/>
        <end position="212"/>
    </location>
</feature>
<feature type="transmembrane region" description="Helical" evidence="1">
    <location>
        <begin position="27"/>
        <end position="45"/>
    </location>
</feature>
<dbReference type="KEGG" id="smai:EXU30_07390"/>
<feature type="transmembrane region" description="Helical" evidence="1">
    <location>
        <begin position="440"/>
        <end position="460"/>
    </location>
</feature>
<gene>
    <name evidence="2" type="ORF">EXU30_07390</name>
</gene>
<organism evidence="2 3">
    <name type="scientific">Shewanella maritima</name>
    <dbReference type="NCBI Taxonomy" id="2520507"/>
    <lineage>
        <taxon>Bacteria</taxon>
        <taxon>Pseudomonadati</taxon>
        <taxon>Pseudomonadota</taxon>
        <taxon>Gammaproteobacteria</taxon>
        <taxon>Alteromonadales</taxon>
        <taxon>Shewanellaceae</taxon>
        <taxon>Shewanella</taxon>
    </lineage>
</organism>